<evidence type="ECO:0000313" key="1">
    <source>
        <dbReference type="EMBL" id="TMS16872.1"/>
    </source>
</evidence>
<accession>A0ACD3RC21</accession>
<organism evidence="1 2">
    <name type="scientific">Larimichthys crocea</name>
    <name type="common">Large yellow croaker</name>
    <name type="synonym">Pseudosciaena crocea</name>
    <dbReference type="NCBI Taxonomy" id="215358"/>
    <lineage>
        <taxon>Eukaryota</taxon>
        <taxon>Metazoa</taxon>
        <taxon>Chordata</taxon>
        <taxon>Craniata</taxon>
        <taxon>Vertebrata</taxon>
        <taxon>Euteleostomi</taxon>
        <taxon>Actinopterygii</taxon>
        <taxon>Neopterygii</taxon>
        <taxon>Teleostei</taxon>
        <taxon>Neoteleostei</taxon>
        <taxon>Acanthomorphata</taxon>
        <taxon>Eupercaria</taxon>
        <taxon>Sciaenidae</taxon>
        <taxon>Larimichthys</taxon>
    </lineage>
</organism>
<dbReference type="Proteomes" id="UP000793456">
    <property type="component" value="Chromosome VIII"/>
</dbReference>
<dbReference type="EMBL" id="CM011681">
    <property type="protein sequence ID" value="TMS16872.1"/>
    <property type="molecule type" value="Genomic_DNA"/>
</dbReference>
<gene>
    <name evidence="1" type="ORF">E3U43_014165</name>
</gene>
<protein>
    <submittedName>
        <fullName evidence="1">Uncharacterized protein</fullName>
    </submittedName>
</protein>
<proteinExistence type="predicted"/>
<reference evidence="1" key="1">
    <citation type="submission" date="2018-11" db="EMBL/GenBank/DDBJ databases">
        <title>The sequence and de novo assembly of Larimichthys crocea genome using PacBio and Hi-C technologies.</title>
        <authorList>
            <person name="Xu P."/>
            <person name="Chen B."/>
            <person name="Zhou Z."/>
            <person name="Ke Q."/>
            <person name="Wu Y."/>
            <person name="Bai H."/>
            <person name="Pu F."/>
        </authorList>
    </citation>
    <scope>NUCLEOTIDE SEQUENCE</scope>
    <source>
        <tissue evidence="1">Muscle</tissue>
    </source>
</reference>
<keyword evidence="2" id="KW-1185">Reference proteome</keyword>
<name>A0ACD3RC21_LARCR</name>
<sequence length="320" mass="37062">MVTSPPRERRGKAAKKTEKEEKKEEEEDSEEDFDMLTSPPRTWKAKKTEQEEEEEEEEEEDSDEDEDDWEEVEELTGPLGPVEPPDLVLPSQPVEIEIETPEVRKKKKKQAEFEMYLRRMMNRYKKDLLEDTHKVHLMCLIASGMFRNRLCNEPDLLAITLSLLPTHFGSVAKERIDQNYLSGLLKWFRATFTLNPDLSYEERPDLRALLERRLASPISQKPPRDDSSVPAGPEVPAALLPIGSFFAADSSQTPISLRAKHLLVAQKRAAQAREPPRTAPLSRKFPLVPREQQEGKRPEETEEGRKQRGKKSMRRKRRRL</sequence>
<evidence type="ECO:0000313" key="2">
    <source>
        <dbReference type="Proteomes" id="UP000793456"/>
    </source>
</evidence>
<comment type="caution">
    <text evidence="1">The sequence shown here is derived from an EMBL/GenBank/DDBJ whole genome shotgun (WGS) entry which is preliminary data.</text>
</comment>